<dbReference type="STRING" id="1196081.A0A364L855"/>
<comment type="caution">
    <text evidence="13">The sequence shown here is derived from an EMBL/GenBank/DDBJ whole genome shotgun (WGS) entry which is preliminary data.</text>
</comment>
<evidence type="ECO:0000256" key="2">
    <source>
        <dbReference type="ARBA" id="ARBA00010385"/>
    </source>
</evidence>
<dbReference type="GeneID" id="63797222"/>
<dbReference type="Proteomes" id="UP000249363">
    <property type="component" value="Unassembled WGS sequence"/>
</dbReference>
<feature type="binding site" evidence="10">
    <location>
        <position position="534"/>
    </location>
    <ligand>
        <name>ATP</name>
        <dbReference type="ChEBI" id="CHEBI:30616"/>
    </ligand>
</feature>
<feature type="domain" description="Glutathione synthase substrate-binding" evidence="12">
    <location>
        <begin position="258"/>
        <end position="372"/>
    </location>
</feature>
<dbReference type="Gene3D" id="1.10.1080.10">
    <property type="entry name" value="Glutathione Synthetase, Chain A, domain 3"/>
    <property type="match status" value="1"/>
</dbReference>
<dbReference type="RefSeq" id="XP_040736510.1">
    <property type="nucleotide sequence ID" value="XM_040880766.1"/>
</dbReference>
<evidence type="ECO:0000256" key="10">
    <source>
        <dbReference type="PIRSR" id="PIRSR001558-1"/>
    </source>
</evidence>
<dbReference type="OrthoDB" id="2020073at2759"/>
<evidence type="ECO:0000256" key="4">
    <source>
        <dbReference type="ARBA" id="ARBA00022684"/>
    </source>
</evidence>
<keyword evidence="8 9" id="KW-0460">Magnesium</keyword>
<sequence length="557" mass="62675">MPSNYPPENISPDQLNSILTQIKDYQTNHGSLLKVIGSETPHSVHLQPVSASVFPTVFPRRLFNEAVDELQLIYNELYCKLAEDVEWLHAVTGPLRRTEPLVDALWSVYEDVQRRRQDEGSQYIEQRVHAGVFRSDYMLHVEGDSADSDDDDDDDDEEVNENWTQNLCLKQVEFNSYSCAGGCHADKVADMHRFLARWGLYDFALESNEGREEQVVNTKIPLSTLPKNSSINGIASVLASAHKIYGSKPHSPKATHTAVLMIVQPNNFNIADERPIEYALWNWVDDDDPIATYRIEWQLVLDHTKLTPTGELLFFPPESGDSTTASPVEISVVYHRAGYEPREYSEVVNGKQIRTRLELSRAIKCPSVLGHITTIKKVQQVLTVPGTLGRWLTKEKADKIRGTFVEIRSLDDVMSSTKNLEEEEELAENYILKPASLEGGGHNIYGTNIPAFLKTLSPDSIPDQSAYILMQKIRSPLNVYGMLMSSSRGVVADEVVSELGVFGGCVWERKESSSDRARCQVIENRVVGWSFKTKEVNVDEMSVVKGYGCFDTPFLVD</sequence>
<dbReference type="GO" id="GO:0005524">
    <property type="term" value="F:ATP binding"/>
    <property type="evidence" value="ECO:0007669"/>
    <property type="project" value="UniProtKB-UniRule"/>
</dbReference>
<feature type="binding site" evidence="10">
    <location>
        <begin position="433"/>
        <end position="443"/>
    </location>
    <ligand>
        <name>ATP</name>
        <dbReference type="ChEBI" id="CHEBI:30616"/>
    </ligand>
</feature>
<evidence type="ECO:0000256" key="9">
    <source>
        <dbReference type="PIRNR" id="PIRNR001558"/>
    </source>
</evidence>
<dbReference type="InterPro" id="IPR014709">
    <property type="entry name" value="Glutathione_synthase_C_euk"/>
</dbReference>
<dbReference type="GO" id="GO:0043295">
    <property type="term" value="F:glutathione binding"/>
    <property type="evidence" value="ECO:0007669"/>
    <property type="project" value="UniProtKB-UniRule"/>
</dbReference>
<dbReference type="InterPro" id="IPR014049">
    <property type="entry name" value="Glutathione_synthase_N_euk"/>
</dbReference>
<dbReference type="PANTHER" id="PTHR11130:SF0">
    <property type="entry name" value="GLUTATHIONE SYNTHETASE"/>
    <property type="match status" value="1"/>
</dbReference>
<feature type="binding site" evidence="10">
    <location>
        <position position="376"/>
    </location>
    <ligand>
        <name>ATP</name>
        <dbReference type="ChEBI" id="CHEBI:30616"/>
    </ligand>
</feature>
<dbReference type="Gene3D" id="3.30.1490.80">
    <property type="match status" value="1"/>
</dbReference>
<dbReference type="InterPro" id="IPR037013">
    <property type="entry name" value="GSH-S_sub-bd_sf"/>
</dbReference>
<dbReference type="UniPathway" id="UPA00142">
    <property type="reaction ID" value="UER00210"/>
</dbReference>
<evidence type="ECO:0000313" key="13">
    <source>
        <dbReference type="EMBL" id="RAO71995.1"/>
    </source>
</evidence>
<organism evidence="13 14">
    <name type="scientific">Talaromyces amestolkiae</name>
    <dbReference type="NCBI Taxonomy" id="1196081"/>
    <lineage>
        <taxon>Eukaryota</taxon>
        <taxon>Fungi</taxon>
        <taxon>Dikarya</taxon>
        <taxon>Ascomycota</taxon>
        <taxon>Pezizomycotina</taxon>
        <taxon>Eurotiomycetes</taxon>
        <taxon>Eurotiomycetidae</taxon>
        <taxon>Eurotiales</taxon>
        <taxon>Trichocomaceae</taxon>
        <taxon>Talaromyces</taxon>
        <taxon>Talaromyces sect. Talaromyces</taxon>
    </lineage>
</organism>
<dbReference type="GO" id="GO:0000287">
    <property type="term" value="F:magnesium ion binding"/>
    <property type="evidence" value="ECO:0007669"/>
    <property type="project" value="UniProtKB-UniRule"/>
</dbReference>
<dbReference type="EC" id="6.3.2.3" evidence="9"/>
<dbReference type="Pfam" id="PF03917">
    <property type="entry name" value="GSH_synth_ATP"/>
    <property type="match status" value="1"/>
</dbReference>
<comment type="similarity">
    <text evidence="2 9">Belongs to the eukaryotic GSH synthase family.</text>
</comment>
<comment type="catalytic activity">
    <reaction evidence="9">
        <text>gamma-L-glutamyl-L-cysteine + glycine + ATP = glutathione + ADP + phosphate + H(+)</text>
        <dbReference type="Rhea" id="RHEA:13557"/>
        <dbReference type="ChEBI" id="CHEBI:15378"/>
        <dbReference type="ChEBI" id="CHEBI:30616"/>
        <dbReference type="ChEBI" id="CHEBI:43474"/>
        <dbReference type="ChEBI" id="CHEBI:57305"/>
        <dbReference type="ChEBI" id="CHEBI:57925"/>
        <dbReference type="ChEBI" id="CHEBI:58173"/>
        <dbReference type="ChEBI" id="CHEBI:456216"/>
        <dbReference type="EC" id="6.3.2.3"/>
    </reaction>
</comment>
<feature type="binding site" evidence="10">
    <location>
        <position position="540"/>
    </location>
    <ligand>
        <name>ATP</name>
        <dbReference type="ChEBI" id="CHEBI:30616"/>
    </ligand>
</feature>
<dbReference type="InterPro" id="IPR004887">
    <property type="entry name" value="GSH_synth_subst-bd"/>
</dbReference>
<dbReference type="PIRSF" id="PIRSF001558">
    <property type="entry name" value="GSHase"/>
    <property type="match status" value="1"/>
</dbReference>
<evidence type="ECO:0000256" key="8">
    <source>
        <dbReference type="ARBA" id="ARBA00022842"/>
    </source>
</evidence>
<comment type="cofactor">
    <cofactor evidence="9 11">
        <name>Mg(2+)</name>
        <dbReference type="ChEBI" id="CHEBI:18420"/>
    </cofactor>
    <text evidence="9 11">Binds 1 Mg(2+) ion per subunit.</text>
</comment>
<protein>
    <recommendedName>
        <fullName evidence="9">Glutathione synthetase</fullName>
        <shortName evidence="9">GSH-S</shortName>
        <ecNumber evidence="9">6.3.2.3</ecNumber>
    </recommendedName>
</protein>
<evidence type="ECO:0000256" key="5">
    <source>
        <dbReference type="ARBA" id="ARBA00022723"/>
    </source>
</evidence>
<dbReference type="SUPFAM" id="SSF56059">
    <property type="entry name" value="Glutathione synthetase ATP-binding domain-like"/>
    <property type="match status" value="1"/>
</dbReference>
<accession>A0A364L855</accession>
<comment type="pathway">
    <text evidence="1 9">Sulfur metabolism; glutathione biosynthesis; glutathione from L-cysteine and L-glutamate: step 2/2.</text>
</comment>
<evidence type="ECO:0000256" key="11">
    <source>
        <dbReference type="PIRSR" id="PIRSR001558-2"/>
    </source>
</evidence>
<dbReference type="Gene3D" id="3.40.50.1760">
    <property type="entry name" value="Glutathione synthase, substrate-binding domain superfamily, eukaryotic"/>
    <property type="match status" value="1"/>
</dbReference>
<dbReference type="AlphaFoldDB" id="A0A364L855"/>
<dbReference type="GO" id="GO:0005829">
    <property type="term" value="C:cytosol"/>
    <property type="evidence" value="ECO:0007669"/>
    <property type="project" value="TreeGrafter"/>
</dbReference>
<dbReference type="Gene3D" id="3.30.1490.50">
    <property type="match status" value="1"/>
</dbReference>
<dbReference type="InterPro" id="IPR014042">
    <property type="entry name" value="Glutathione_synthase_a-hlx"/>
</dbReference>
<proteinExistence type="inferred from homology"/>
<feature type="binding site" evidence="11">
    <location>
        <position position="232"/>
    </location>
    <ligand>
        <name>Mg(2+)</name>
        <dbReference type="ChEBI" id="CHEBI:18420"/>
    </ligand>
</feature>
<dbReference type="PANTHER" id="PTHR11130">
    <property type="entry name" value="GLUTATHIONE SYNTHETASE"/>
    <property type="match status" value="1"/>
</dbReference>
<feature type="binding site" evidence="10">
    <location>
        <position position="498"/>
    </location>
    <ligand>
        <name>ATP</name>
        <dbReference type="ChEBI" id="CHEBI:30616"/>
    </ligand>
</feature>
<evidence type="ECO:0000256" key="6">
    <source>
        <dbReference type="ARBA" id="ARBA00022741"/>
    </source>
</evidence>
<keyword evidence="14" id="KW-1185">Reference proteome</keyword>
<keyword evidence="7 9" id="KW-0067">ATP-binding</keyword>
<keyword evidence="4 9" id="KW-0317">Glutathione biosynthesis</keyword>
<reference evidence="13 14" key="1">
    <citation type="journal article" date="2017" name="Biotechnol. Biofuels">
        <title>Differential beta-glucosidase expression as a function of carbon source availability in Talaromyces amestolkiae: a genomic and proteomic approach.</title>
        <authorList>
            <person name="de Eugenio L.I."/>
            <person name="Mendez-Liter J.A."/>
            <person name="Nieto-Dominguez M."/>
            <person name="Alonso L."/>
            <person name="Gil-Munoz J."/>
            <person name="Barriuso J."/>
            <person name="Prieto A."/>
            <person name="Martinez M.J."/>
        </authorList>
    </citation>
    <scope>NUCLEOTIDE SEQUENCE [LARGE SCALE GENOMIC DNA]</scope>
    <source>
        <strain evidence="13 14">CIB</strain>
    </source>
</reference>
<dbReference type="EMBL" id="MIKG01000017">
    <property type="protein sequence ID" value="RAO71995.1"/>
    <property type="molecule type" value="Genomic_DNA"/>
</dbReference>
<keyword evidence="3 9" id="KW-0436">Ligase</keyword>
<keyword evidence="6 9" id="KW-0547">Nucleotide-binding</keyword>
<name>A0A364L855_TALAM</name>
<feature type="binding site" evidence="11">
    <location>
        <position position="438"/>
    </location>
    <ligand>
        <name>Mg(2+)</name>
        <dbReference type="ChEBI" id="CHEBI:18420"/>
    </ligand>
</feature>
<dbReference type="Gene3D" id="3.30.470.20">
    <property type="entry name" value="ATP-grasp fold, B domain"/>
    <property type="match status" value="1"/>
</dbReference>
<evidence type="ECO:0000256" key="1">
    <source>
        <dbReference type="ARBA" id="ARBA00004965"/>
    </source>
</evidence>
<evidence type="ECO:0000256" key="7">
    <source>
        <dbReference type="ARBA" id="ARBA00022840"/>
    </source>
</evidence>
<evidence type="ECO:0000259" key="12">
    <source>
        <dbReference type="Pfam" id="PF03199"/>
    </source>
</evidence>
<dbReference type="SUPFAM" id="SSF52440">
    <property type="entry name" value="PreATP-grasp domain"/>
    <property type="match status" value="1"/>
</dbReference>
<evidence type="ECO:0000256" key="3">
    <source>
        <dbReference type="ARBA" id="ARBA00022598"/>
    </source>
</evidence>
<feature type="binding site" evidence="10">
    <location>
        <begin position="470"/>
        <end position="473"/>
    </location>
    <ligand>
        <name>ATP</name>
        <dbReference type="ChEBI" id="CHEBI:30616"/>
    </ligand>
</feature>
<evidence type="ECO:0000313" key="14">
    <source>
        <dbReference type="Proteomes" id="UP000249363"/>
    </source>
</evidence>
<feature type="binding site" evidence="10">
    <location>
        <position position="445"/>
    </location>
    <ligand>
        <name>ATP</name>
        <dbReference type="ChEBI" id="CHEBI:30616"/>
    </ligand>
</feature>
<dbReference type="InterPro" id="IPR016185">
    <property type="entry name" value="PreATP-grasp_dom_sf"/>
</dbReference>
<keyword evidence="5 9" id="KW-0479">Metal-binding</keyword>
<gene>
    <name evidence="13" type="ORF">BHQ10_008007</name>
</gene>
<dbReference type="GO" id="GO:0004363">
    <property type="term" value="F:glutathione synthase activity"/>
    <property type="evidence" value="ECO:0007669"/>
    <property type="project" value="UniProtKB-UniRule"/>
</dbReference>
<dbReference type="Pfam" id="PF03199">
    <property type="entry name" value="GSH_synthase"/>
    <property type="match status" value="1"/>
</dbReference>
<dbReference type="InterPro" id="IPR005615">
    <property type="entry name" value="Glutathione_synthase"/>
</dbReference>